<comment type="caution">
    <text evidence="1">The sequence shown here is derived from an EMBL/GenBank/DDBJ whole genome shotgun (WGS) entry which is preliminary data.</text>
</comment>
<name>A0A9X3BBD9_9PSED</name>
<reference evidence="1" key="1">
    <citation type="submission" date="2022-09" db="EMBL/GenBank/DDBJ databases">
        <authorList>
            <person name="Cesa-Luna C."/>
            <person name="Girard L."/>
            <person name="Lood C."/>
            <person name="Hofte M."/>
            <person name="De Mot R."/>
        </authorList>
    </citation>
    <scope>NUCLEOTIDE SEQUENCE</scope>
    <source>
        <strain evidence="1">B1M3-32</strain>
    </source>
</reference>
<accession>A0A9X3BBD9</accession>
<dbReference type="RefSeq" id="WP_301621706.1">
    <property type="nucleotide sequence ID" value="NZ_JAOSKY010000004.1"/>
</dbReference>
<evidence type="ECO:0000313" key="2">
    <source>
        <dbReference type="Proteomes" id="UP001139955"/>
    </source>
</evidence>
<reference evidence="1" key="2">
    <citation type="journal article" date="2023" name="mSystems">
        <title>Charting the Lipopeptidome of Nonpathogenic Pseudomonas.</title>
        <authorList>
            <person name="Cesa-Luna C."/>
            <person name="Geudens N."/>
            <person name="Girard L."/>
            <person name="De Roo V."/>
            <person name="Maklad H.R."/>
            <person name="Martins J.C."/>
            <person name="Hofte M."/>
            <person name="De Mot R."/>
        </authorList>
    </citation>
    <scope>NUCLEOTIDE SEQUENCE</scope>
    <source>
        <strain evidence="1">B1M3-32</strain>
    </source>
</reference>
<sequence>MIESTCNREIGPTCASGPDVIHCGEKTSRVRWWRIAPLPLFRRRQTRFELRYNKPAYQGIFDSLILCDGVRI</sequence>
<proteinExistence type="predicted"/>
<dbReference type="EMBL" id="JAOSKY010000004">
    <property type="protein sequence ID" value="MCU7248014.1"/>
    <property type="molecule type" value="Genomic_DNA"/>
</dbReference>
<evidence type="ECO:0000313" key="1">
    <source>
        <dbReference type="EMBL" id="MCU7248014.1"/>
    </source>
</evidence>
<dbReference type="AlphaFoldDB" id="A0A9X3BBD9"/>
<protein>
    <submittedName>
        <fullName evidence="1">Uncharacterized protein</fullName>
    </submittedName>
</protein>
<keyword evidence="2" id="KW-1185">Reference proteome</keyword>
<dbReference type="Proteomes" id="UP001139955">
    <property type="component" value="Unassembled WGS sequence"/>
</dbReference>
<organism evidence="1 2">
    <name type="scientific">Pseudomonas koreensis</name>
    <dbReference type="NCBI Taxonomy" id="198620"/>
    <lineage>
        <taxon>Bacteria</taxon>
        <taxon>Pseudomonadati</taxon>
        <taxon>Pseudomonadota</taxon>
        <taxon>Gammaproteobacteria</taxon>
        <taxon>Pseudomonadales</taxon>
        <taxon>Pseudomonadaceae</taxon>
        <taxon>Pseudomonas</taxon>
    </lineage>
</organism>
<gene>
    <name evidence="1" type="ORF">OC940_09405</name>
</gene>